<dbReference type="InterPro" id="IPR011527">
    <property type="entry name" value="ABC1_TM_dom"/>
</dbReference>
<evidence type="ECO:0000256" key="3">
    <source>
        <dbReference type="ARBA" id="ARBA00022741"/>
    </source>
</evidence>
<dbReference type="GO" id="GO:0042883">
    <property type="term" value="P:cysteine transport"/>
    <property type="evidence" value="ECO:0007669"/>
    <property type="project" value="InterPro"/>
</dbReference>
<dbReference type="PROSITE" id="PS50893">
    <property type="entry name" value="ABC_TRANSPORTER_2"/>
    <property type="match status" value="2"/>
</dbReference>
<dbReference type="AlphaFoldDB" id="A0A6L7EXM5"/>
<dbReference type="SUPFAM" id="SSF52540">
    <property type="entry name" value="P-loop containing nucleoside triphosphate hydrolases"/>
    <property type="match status" value="2"/>
</dbReference>
<dbReference type="NCBIfam" id="TIGR02857">
    <property type="entry name" value="CydD"/>
    <property type="match status" value="1"/>
</dbReference>
<keyword evidence="2 7" id="KW-0812">Transmembrane</keyword>
<dbReference type="GO" id="GO:0016887">
    <property type="term" value="F:ATP hydrolysis activity"/>
    <property type="evidence" value="ECO:0007669"/>
    <property type="project" value="InterPro"/>
</dbReference>
<feature type="domain" description="ABC transmembrane type-1" evidence="9">
    <location>
        <begin position="571"/>
        <end position="808"/>
    </location>
</feature>
<dbReference type="RefSeq" id="WP_160874286.1">
    <property type="nucleotide sequence ID" value="NZ_WUEK01000001.1"/>
</dbReference>
<reference evidence="10 11" key="1">
    <citation type="submission" date="2019-12" db="EMBL/GenBank/DDBJ databases">
        <authorList>
            <person name="Kun Z."/>
        </authorList>
    </citation>
    <scope>NUCLEOTIDE SEQUENCE [LARGE SCALE GENOMIC DNA]</scope>
    <source>
        <strain evidence="10 11">YIM 123512</strain>
    </source>
</reference>
<dbReference type="CDD" id="cd03228">
    <property type="entry name" value="ABCC_MRP_Like"/>
    <property type="match status" value="1"/>
</dbReference>
<evidence type="ECO:0000256" key="5">
    <source>
        <dbReference type="ARBA" id="ARBA00022989"/>
    </source>
</evidence>
<keyword evidence="5 7" id="KW-1133">Transmembrane helix</keyword>
<dbReference type="PANTHER" id="PTHR24221">
    <property type="entry name" value="ATP-BINDING CASSETTE SUB-FAMILY B"/>
    <property type="match status" value="1"/>
</dbReference>
<feature type="domain" description="ABC transmembrane type-1" evidence="9">
    <location>
        <begin position="21"/>
        <end position="301"/>
    </location>
</feature>
<dbReference type="GO" id="GO:0005886">
    <property type="term" value="C:plasma membrane"/>
    <property type="evidence" value="ECO:0007669"/>
    <property type="project" value="UniProtKB-SubCell"/>
</dbReference>
<feature type="transmembrane region" description="Helical" evidence="7">
    <location>
        <begin position="784"/>
        <end position="806"/>
    </location>
</feature>
<feature type="transmembrane region" description="Helical" evidence="7">
    <location>
        <begin position="57"/>
        <end position="79"/>
    </location>
</feature>
<dbReference type="Pfam" id="PF00005">
    <property type="entry name" value="ABC_tran"/>
    <property type="match status" value="2"/>
</dbReference>
<evidence type="ECO:0000256" key="4">
    <source>
        <dbReference type="ARBA" id="ARBA00022840"/>
    </source>
</evidence>
<comment type="subcellular location">
    <subcellularLocation>
        <location evidence="1">Cell membrane</location>
        <topology evidence="1">Multi-pass membrane protein</topology>
    </subcellularLocation>
</comment>
<dbReference type="PANTHER" id="PTHR24221:SF590">
    <property type="entry name" value="COMPONENT LINKED WITH THE ASSEMBLY OF CYTOCHROME' TRANSPORT TRANSMEMBRANE ATP-BINDING PROTEIN ABC TRANSPORTER CYDD-RELATED"/>
    <property type="match status" value="1"/>
</dbReference>
<dbReference type="Pfam" id="PF00664">
    <property type="entry name" value="ABC_membrane"/>
    <property type="match status" value="1"/>
</dbReference>
<dbReference type="SUPFAM" id="SSF90123">
    <property type="entry name" value="ABC transporter transmembrane region"/>
    <property type="match status" value="2"/>
</dbReference>
<keyword evidence="6 7" id="KW-0472">Membrane</keyword>
<evidence type="ECO:0000313" key="11">
    <source>
        <dbReference type="Proteomes" id="UP000473325"/>
    </source>
</evidence>
<dbReference type="GO" id="GO:0005524">
    <property type="term" value="F:ATP binding"/>
    <property type="evidence" value="ECO:0007669"/>
    <property type="project" value="UniProtKB-KW"/>
</dbReference>
<dbReference type="CDD" id="cd18584">
    <property type="entry name" value="ABC_6TM_AarD_CydD"/>
    <property type="match status" value="1"/>
</dbReference>
<evidence type="ECO:0000256" key="6">
    <source>
        <dbReference type="ARBA" id="ARBA00023136"/>
    </source>
</evidence>
<evidence type="ECO:0000259" key="8">
    <source>
        <dbReference type="PROSITE" id="PS50893"/>
    </source>
</evidence>
<feature type="transmembrane region" description="Helical" evidence="7">
    <location>
        <begin position="20"/>
        <end position="45"/>
    </location>
</feature>
<dbReference type="InterPro" id="IPR014216">
    <property type="entry name" value="ABC_transptr_CydD"/>
</dbReference>
<dbReference type="PROSITE" id="PS00211">
    <property type="entry name" value="ABC_TRANSPORTER_1"/>
    <property type="match status" value="2"/>
</dbReference>
<organism evidence="10 11">
    <name type="scientific">Nocardioides flavescens</name>
    <dbReference type="NCBI Taxonomy" id="2691959"/>
    <lineage>
        <taxon>Bacteria</taxon>
        <taxon>Bacillati</taxon>
        <taxon>Actinomycetota</taxon>
        <taxon>Actinomycetes</taxon>
        <taxon>Propionibacteriales</taxon>
        <taxon>Nocardioidaceae</taxon>
        <taxon>Nocardioides</taxon>
    </lineage>
</organism>
<dbReference type="GO" id="GO:0045454">
    <property type="term" value="P:cell redox homeostasis"/>
    <property type="evidence" value="ECO:0007669"/>
    <property type="project" value="InterPro"/>
</dbReference>
<evidence type="ECO:0000259" key="9">
    <source>
        <dbReference type="PROSITE" id="PS50929"/>
    </source>
</evidence>
<dbReference type="GO" id="GO:0140359">
    <property type="term" value="F:ABC-type transporter activity"/>
    <property type="evidence" value="ECO:0007669"/>
    <property type="project" value="InterPro"/>
</dbReference>
<dbReference type="InterPro" id="IPR039421">
    <property type="entry name" value="Type_1_exporter"/>
</dbReference>
<evidence type="ECO:0000313" key="10">
    <source>
        <dbReference type="EMBL" id="MXG88142.1"/>
    </source>
</evidence>
<dbReference type="GO" id="GO:0034775">
    <property type="term" value="P:glutathione transmembrane transport"/>
    <property type="evidence" value="ECO:0007669"/>
    <property type="project" value="InterPro"/>
</dbReference>
<dbReference type="NCBIfam" id="TIGR02868">
    <property type="entry name" value="CydC"/>
    <property type="match status" value="1"/>
</dbReference>
<keyword evidence="3" id="KW-0547">Nucleotide-binding</keyword>
<protein>
    <submittedName>
        <fullName evidence="10">Thiol reductant ABC exporter subunit CydD</fullName>
    </submittedName>
</protein>
<accession>A0A6L7EXM5</accession>
<dbReference type="InterPro" id="IPR014223">
    <property type="entry name" value="ABC_CydC/D"/>
</dbReference>
<evidence type="ECO:0000256" key="2">
    <source>
        <dbReference type="ARBA" id="ARBA00022692"/>
    </source>
</evidence>
<dbReference type="Gene3D" id="1.20.1560.10">
    <property type="entry name" value="ABC transporter type 1, transmembrane domain"/>
    <property type="match status" value="2"/>
</dbReference>
<dbReference type="InterPro" id="IPR003593">
    <property type="entry name" value="AAA+_ATPase"/>
</dbReference>
<feature type="transmembrane region" description="Helical" evidence="7">
    <location>
        <begin position="235"/>
        <end position="260"/>
    </location>
</feature>
<proteinExistence type="predicted"/>
<comment type="caution">
    <text evidence="10">The sequence shown here is derived from an EMBL/GenBank/DDBJ whole genome shotgun (WGS) entry which is preliminary data.</text>
</comment>
<keyword evidence="11" id="KW-1185">Reference proteome</keyword>
<evidence type="ECO:0000256" key="7">
    <source>
        <dbReference type="SAM" id="Phobius"/>
    </source>
</evidence>
<evidence type="ECO:0000256" key="1">
    <source>
        <dbReference type="ARBA" id="ARBA00004651"/>
    </source>
</evidence>
<feature type="transmembrane region" description="Helical" evidence="7">
    <location>
        <begin position="598"/>
        <end position="616"/>
    </location>
</feature>
<name>A0A6L7EXM5_9ACTN</name>
<feature type="transmembrane region" description="Helical" evidence="7">
    <location>
        <begin position="707"/>
        <end position="724"/>
    </location>
</feature>
<dbReference type="InterPro" id="IPR036640">
    <property type="entry name" value="ABC1_TM_sf"/>
</dbReference>
<dbReference type="Proteomes" id="UP000473325">
    <property type="component" value="Unassembled WGS sequence"/>
</dbReference>
<dbReference type="InterPro" id="IPR003439">
    <property type="entry name" value="ABC_transporter-like_ATP-bd"/>
</dbReference>
<dbReference type="InterPro" id="IPR027417">
    <property type="entry name" value="P-loop_NTPase"/>
</dbReference>
<feature type="domain" description="ABC transporter" evidence="8">
    <location>
        <begin position="329"/>
        <end position="556"/>
    </location>
</feature>
<feature type="transmembrane region" description="Helical" evidence="7">
    <location>
        <begin position="568"/>
        <end position="592"/>
    </location>
</feature>
<feature type="transmembrane region" description="Helical" evidence="7">
    <location>
        <begin position="158"/>
        <end position="178"/>
    </location>
</feature>
<dbReference type="InterPro" id="IPR017871">
    <property type="entry name" value="ABC_transporter-like_CS"/>
</dbReference>
<feature type="transmembrane region" description="Helical" evidence="7">
    <location>
        <begin position="133"/>
        <end position="152"/>
    </location>
</feature>
<feature type="transmembrane region" description="Helical" evidence="7">
    <location>
        <begin position="818"/>
        <end position="838"/>
    </location>
</feature>
<dbReference type="EMBL" id="WUEK01000001">
    <property type="protein sequence ID" value="MXG88142.1"/>
    <property type="molecule type" value="Genomic_DNA"/>
</dbReference>
<keyword evidence="4" id="KW-0067">ATP-binding</keyword>
<gene>
    <name evidence="10" type="primary">cydD</name>
    <name evidence="10" type="ORF">GRQ65_01095</name>
</gene>
<sequence length="1101" mass="114914">MARPLDPRVLPHLRPARGPLAVVVGGNLLAGVLVVAQAFAAAWLVAGLLTGPRTGEAWHPAAAALVATLLGRALVGWVVDVAAAAAAQRVGDGLRETLLRGVLDHASDVRRSGEVGALATRGVAAVEPYLTRYLPALVLGVVLPVLTVVAMATQDLLAAGVVVATLPLVPVFAVLVGVETRQRAERQWQALAALSGHFVDVVRGLPTLVTHRRARAQTARIREVTDRYRRANRDLLGVAFASSAILELVATLSVALVAVVVGLRLADGGLDLRTALTLLLLAPEAYWPLRRVGAEFHAAAEGTATFEAIHALGSSQPPSRGLMAPRGPLELAGASASWPGRERPAVAGVTATVPERGLTVLVGPSGCGKSTLMAVLQGDLAYAGSVRVGGVELDGVDRGAWRRQVASLPQRPWLADATVADNVRLGRPDASAAEVAAALARVGLDLDPQTRLGEDGAGLSAGQRARVGLARVLVADRPLVLLDEPAAHLDPATEALLVDAVRELARTRAVVAVAHRPALVEAADTVVELVPPAPPVVEEVVQRPSRDHVAHSSAPAPARRRPRLLWPLVWLLGVLASTSGVALTATAGWLIARAAEQPPVLTLMVAIVGVRLFGLARPVLRWLERLLGHDLALRELAEQRAAVYDALVPLVPGRLGRRRGDLLASVVDDVDALLDARLRVRAPLWTWLGTSLLTGALAAWLLPAAGAVLLVAALGGGLLAWTTGRAAGRRGATDGVAARAALSRRVLEVVADARPLTHWQAEGAALDRVAAEARRRAAAARRRARWVATARLWPAVAVAAAIAVTATVLDPALRAGEVGAPVAALLLLVPLALLDVLLPVADAGALRADCAAARRRLDDLAALEPAVVDPRRPAAYDGSRDGTVELRRAAAHWPGGRGLAPVDLRLDPGDSVAVVGPSGSGKSTLAALLVRHLAPDSGRYALGGTDTATLTGDDVRRTVGLLDDDPYLFATTLVENVRLARPDASDADVERALREARLAGWLDALPDGLATRLGEGAASVSGGERTRIGLARLLLADHQVVVLDEPTAHLDAPTARLVARDLLAQRGRRTVVWVTHDGIGLDSVDGVLDLTDTSEREMAPA</sequence>
<dbReference type="PROSITE" id="PS50929">
    <property type="entry name" value="ABC_TM1F"/>
    <property type="match status" value="2"/>
</dbReference>
<dbReference type="Gene3D" id="3.40.50.300">
    <property type="entry name" value="P-loop containing nucleotide triphosphate hydrolases"/>
    <property type="match status" value="2"/>
</dbReference>
<dbReference type="SMART" id="SM00382">
    <property type="entry name" value="AAA"/>
    <property type="match status" value="2"/>
</dbReference>
<feature type="domain" description="ABC transporter" evidence="8">
    <location>
        <begin position="884"/>
        <end position="1101"/>
    </location>
</feature>